<reference evidence="1 2" key="1">
    <citation type="journal article" date="2012" name="J. Bacteriol.">
        <title>Complete Genome Sequence of Helicobacter cinaedi Type Strain ATCC BAA-847.</title>
        <authorList>
            <person name="Miyoshi-Akiyama T."/>
            <person name="Takeshita N."/>
            <person name="Ohmagari N."/>
            <person name="Kirikae T."/>
        </authorList>
    </citation>
    <scope>NUCLEOTIDE SEQUENCE [LARGE SCALE GENOMIC DNA]</scope>
    <source>
        <strain evidence="1 2">ATCC BAA-847</strain>
    </source>
</reference>
<organism evidence="1 2">
    <name type="scientific">Helicobacter cinaedi CCUG 18818 = ATCC BAA-847</name>
    <dbReference type="NCBI Taxonomy" id="537971"/>
    <lineage>
        <taxon>Bacteria</taxon>
        <taxon>Pseudomonadati</taxon>
        <taxon>Campylobacterota</taxon>
        <taxon>Epsilonproteobacteria</taxon>
        <taxon>Campylobacterales</taxon>
        <taxon>Helicobacteraceae</taxon>
        <taxon>Helicobacter</taxon>
    </lineage>
</organism>
<dbReference type="GO" id="GO:0008870">
    <property type="term" value="F:galactoside O-acetyltransferase activity"/>
    <property type="evidence" value="ECO:0007669"/>
    <property type="project" value="UniProtKB-EC"/>
</dbReference>
<sequence length="208" mass="22880">MKKSIQADTITTLMQSQRNEGHYTEAELKKIGFKSLGRNVLISRKTEIYAPHKISLGNHIRIDDFVILSGAIRLGDFIHLGAFSSITGGDGIESSVSFGDFCGMSSYSKIFATTDDFAGGYLVGPCVPTMLRNIKGSHIVLEKHCHIGSHSLVLPKSYFSIGASLGPMSLNMGRKLKPWSYYFGNPAKKIYTLDSHAILQKESQIFQS</sequence>
<keyword evidence="1" id="KW-0808">Transferase</keyword>
<protein>
    <submittedName>
        <fullName evidence="1">Galactoside O-acetyltransferase</fullName>
        <ecNumber evidence="1">2.3.1.18</ecNumber>
    </submittedName>
</protein>
<proteinExistence type="predicted"/>
<name>A0AAI8MM61_9HELI</name>
<dbReference type="Proteomes" id="UP000006036">
    <property type="component" value="Chromosome 1"/>
</dbReference>
<dbReference type="GeneID" id="66539627"/>
<accession>A0AAI8MM61</accession>
<evidence type="ECO:0000313" key="1">
    <source>
        <dbReference type="EMBL" id="BAM32065.1"/>
    </source>
</evidence>
<dbReference type="InterPro" id="IPR011004">
    <property type="entry name" value="Trimer_LpxA-like_sf"/>
</dbReference>
<dbReference type="EMBL" id="AP012492">
    <property type="protein sequence ID" value="BAM32065.1"/>
    <property type="molecule type" value="Genomic_DNA"/>
</dbReference>
<evidence type="ECO:0000313" key="2">
    <source>
        <dbReference type="Proteomes" id="UP000006036"/>
    </source>
</evidence>
<gene>
    <name evidence="1" type="ORF">HCBAA847_0827</name>
</gene>
<dbReference type="EC" id="2.3.1.18" evidence="1"/>
<dbReference type="Gene3D" id="2.160.10.10">
    <property type="entry name" value="Hexapeptide repeat proteins"/>
    <property type="match status" value="1"/>
</dbReference>
<dbReference type="KEGG" id="hcb:HCBAA847_0827"/>
<dbReference type="AlphaFoldDB" id="A0AAI8MM61"/>
<dbReference type="SUPFAM" id="SSF51161">
    <property type="entry name" value="Trimeric LpxA-like enzymes"/>
    <property type="match status" value="1"/>
</dbReference>
<keyword evidence="1" id="KW-0012">Acyltransferase</keyword>
<dbReference type="RefSeq" id="WP_014666847.1">
    <property type="nucleotide sequence ID" value="NC_020555.1"/>
</dbReference>